<keyword evidence="3" id="KW-1185">Reference proteome</keyword>
<organism evidence="2 3">
    <name type="scientific">Rubinisphaera italica</name>
    <dbReference type="NCBI Taxonomy" id="2527969"/>
    <lineage>
        <taxon>Bacteria</taxon>
        <taxon>Pseudomonadati</taxon>
        <taxon>Planctomycetota</taxon>
        <taxon>Planctomycetia</taxon>
        <taxon>Planctomycetales</taxon>
        <taxon>Planctomycetaceae</taxon>
        <taxon>Rubinisphaera</taxon>
    </lineage>
</organism>
<dbReference type="Gene3D" id="3.90.230.10">
    <property type="entry name" value="Creatinase/methionine aminopeptidase superfamily"/>
    <property type="match status" value="1"/>
</dbReference>
<name>A0A5C5XFA6_9PLAN</name>
<evidence type="ECO:0000313" key="2">
    <source>
        <dbReference type="EMBL" id="TWT61111.1"/>
    </source>
</evidence>
<dbReference type="EMBL" id="SJPG01000001">
    <property type="protein sequence ID" value="TWT61111.1"/>
    <property type="molecule type" value="Genomic_DNA"/>
</dbReference>
<evidence type="ECO:0000259" key="1">
    <source>
        <dbReference type="Pfam" id="PF00557"/>
    </source>
</evidence>
<sequence length="396" mass="44160">MSSDDLIAKLQQAITEAGLRGWLLYDFRGTNPLARSVLGLTENHAGSRRWFYFVPASGEPVRIVHGIETDALDSLPGLKKIYRSWRELHDILHHTLSTVPTLAMEYAPDASNPYISRVDAGTIELIRKCGPDVVSSGDLIQHFDACLSEAQWQMHLEANEVTTSAFTMASQFIADKISSEGSTNEIEVRDRIMSFFADHNMTTYSPPIVARQPNNRFPHYETGAGAATTIKPGDLVMIDMWCKGKQPGAIYSDLTRMFYVGEELPDEYTHAFKIVTDARDAGIELVKERMAAGEPLAGWEVDHQVRKVISEAGQEEYFLHRTGHSLGQEVHSNGAHLDDYEMHEERLLIPGALFTIEPGLYLDNFGLRSEVDVFIDRTSNVHVTGGPVQTEIEIIG</sequence>
<dbReference type="EC" id="3.4.13.9" evidence="2"/>
<protein>
    <submittedName>
        <fullName evidence="2">Xaa-Pro dipeptidase</fullName>
        <ecNumber evidence="2">3.4.13.9</ecNumber>
    </submittedName>
</protein>
<keyword evidence="2" id="KW-0224">Dipeptidase</keyword>
<dbReference type="InterPro" id="IPR000994">
    <property type="entry name" value="Pept_M24"/>
</dbReference>
<keyword evidence="2" id="KW-0378">Hydrolase</keyword>
<reference evidence="2 3" key="1">
    <citation type="submission" date="2019-02" db="EMBL/GenBank/DDBJ databases">
        <title>Deep-cultivation of Planctomycetes and their phenomic and genomic characterization uncovers novel biology.</title>
        <authorList>
            <person name="Wiegand S."/>
            <person name="Jogler M."/>
            <person name="Boedeker C."/>
            <person name="Pinto D."/>
            <person name="Vollmers J."/>
            <person name="Rivas-Marin E."/>
            <person name="Kohn T."/>
            <person name="Peeters S.H."/>
            <person name="Heuer A."/>
            <person name="Rast P."/>
            <person name="Oberbeckmann S."/>
            <person name="Bunk B."/>
            <person name="Jeske O."/>
            <person name="Meyerdierks A."/>
            <person name="Storesund J.E."/>
            <person name="Kallscheuer N."/>
            <person name="Luecker S."/>
            <person name="Lage O.M."/>
            <person name="Pohl T."/>
            <person name="Merkel B.J."/>
            <person name="Hornburger P."/>
            <person name="Mueller R.-W."/>
            <person name="Bruemmer F."/>
            <person name="Labrenz M."/>
            <person name="Spormann A.M."/>
            <person name="Op Den Camp H."/>
            <person name="Overmann J."/>
            <person name="Amann R."/>
            <person name="Jetten M.S.M."/>
            <person name="Mascher T."/>
            <person name="Medema M.H."/>
            <person name="Devos D.P."/>
            <person name="Kaster A.-K."/>
            <person name="Ovreas L."/>
            <person name="Rohde M."/>
            <person name="Galperin M.Y."/>
            <person name="Jogler C."/>
        </authorList>
    </citation>
    <scope>NUCLEOTIDE SEQUENCE [LARGE SCALE GENOMIC DNA]</scope>
    <source>
        <strain evidence="2 3">Pan54</strain>
    </source>
</reference>
<dbReference type="InterPro" id="IPR050659">
    <property type="entry name" value="Peptidase_M24B"/>
</dbReference>
<dbReference type="SUPFAM" id="SSF55920">
    <property type="entry name" value="Creatinase/aminopeptidase"/>
    <property type="match status" value="1"/>
</dbReference>
<comment type="caution">
    <text evidence="2">The sequence shown here is derived from an EMBL/GenBank/DDBJ whole genome shotgun (WGS) entry which is preliminary data.</text>
</comment>
<dbReference type="OrthoDB" id="9806388at2"/>
<dbReference type="RefSeq" id="WP_146503142.1">
    <property type="nucleotide sequence ID" value="NZ_SJPG01000001.1"/>
</dbReference>
<keyword evidence="2" id="KW-0645">Protease</keyword>
<dbReference type="GO" id="GO:0102009">
    <property type="term" value="F:proline dipeptidase activity"/>
    <property type="evidence" value="ECO:0007669"/>
    <property type="project" value="UniProtKB-EC"/>
</dbReference>
<dbReference type="Pfam" id="PF00557">
    <property type="entry name" value="Peptidase_M24"/>
    <property type="match status" value="1"/>
</dbReference>
<dbReference type="PANTHER" id="PTHR46112:SF3">
    <property type="entry name" value="AMINOPEPTIDASE YPDF"/>
    <property type="match status" value="1"/>
</dbReference>
<proteinExistence type="predicted"/>
<dbReference type="PANTHER" id="PTHR46112">
    <property type="entry name" value="AMINOPEPTIDASE"/>
    <property type="match status" value="1"/>
</dbReference>
<dbReference type="AlphaFoldDB" id="A0A5C5XFA6"/>
<accession>A0A5C5XFA6</accession>
<evidence type="ECO:0000313" key="3">
    <source>
        <dbReference type="Proteomes" id="UP000316095"/>
    </source>
</evidence>
<dbReference type="Proteomes" id="UP000316095">
    <property type="component" value="Unassembled WGS sequence"/>
</dbReference>
<feature type="domain" description="Peptidase M24" evidence="1">
    <location>
        <begin position="156"/>
        <end position="375"/>
    </location>
</feature>
<gene>
    <name evidence="2" type="primary">pepQ</name>
    <name evidence="2" type="ORF">Pan54_18450</name>
</gene>
<dbReference type="InterPro" id="IPR036005">
    <property type="entry name" value="Creatinase/aminopeptidase-like"/>
</dbReference>